<keyword evidence="11" id="KW-0539">Nucleus</keyword>
<keyword evidence="7" id="KW-0805">Transcription regulation</keyword>
<feature type="region of interest" description="Disordered" evidence="15">
    <location>
        <begin position="918"/>
        <end position="962"/>
    </location>
</feature>
<dbReference type="GO" id="GO:0000122">
    <property type="term" value="P:negative regulation of transcription by RNA polymerase II"/>
    <property type="evidence" value="ECO:0007669"/>
    <property type="project" value="EnsemblFungi"/>
</dbReference>
<dbReference type="EMBL" id="HE806318">
    <property type="protein sequence ID" value="CCH60018.1"/>
    <property type="molecule type" value="Genomic_DNA"/>
</dbReference>
<organism evidence="17 18">
    <name type="scientific">Henningerozyma blattae (strain ATCC 34711 / CBS 6284 / DSM 70876 / NBRC 10599 / NRRL Y-10934 / UCD 77-7)</name>
    <name type="common">Yeast</name>
    <name type="synonym">Tetrapisispora blattae</name>
    <dbReference type="NCBI Taxonomy" id="1071380"/>
    <lineage>
        <taxon>Eukaryota</taxon>
        <taxon>Fungi</taxon>
        <taxon>Dikarya</taxon>
        <taxon>Ascomycota</taxon>
        <taxon>Saccharomycotina</taxon>
        <taxon>Saccharomycetes</taxon>
        <taxon>Saccharomycetales</taxon>
        <taxon>Saccharomycetaceae</taxon>
        <taxon>Henningerozyma</taxon>
    </lineage>
</organism>
<dbReference type="GO" id="GO:0045944">
    <property type="term" value="P:positive regulation of transcription by RNA polymerase II"/>
    <property type="evidence" value="ECO:0007669"/>
    <property type="project" value="TreeGrafter"/>
</dbReference>
<dbReference type="PROSITE" id="PS50048">
    <property type="entry name" value="ZN2_CY6_FUNGAL_2"/>
    <property type="match status" value="1"/>
</dbReference>
<dbReference type="GO" id="GO:0008270">
    <property type="term" value="F:zinc ion binding"/>
    <property type="evidence" value="ECO:0007669"/>
    <property type="project" value="InterPro"/>
</dbReference>
<comment type="subcellular location">
    <subcellularLocation>
        <location evidence="2">Cytoplasm</location>
    </subcellularLocation>
    <subcellularLocation>
        <location evidence="1">Mitochondrion</location>
    </subcellularLocation>
</comment>
<sequence>MDTPISFPPIKRRARLTVVCTNCKKRKSKCDRAKPCSHCIRLGIANECTYLNAVTPRRKHGGNGGGNGNNSGVTNSNSGITFGGTEMNNFLKIIPKEDCTIDNEVVGSGGTLDMGTINEEPLPPTNSYIPPPLNETPLNETPMNEVPEVSYKATVRSPSVFSNHPITFTPMDCSMTTLEENVVTESVLPTANHHEVDEIINLIPNKRYVTFKRSAISLVSLFSDTAIEQRDIYLKCMIAFRSIAIKMTTSKLKPSGLEYNQNCLPKSFVPLSVFDADGDPLSPETFVKQQKSIHKKLLDKFGEYRKNSNFKIIEGVKLPGVHLPSKYLFMNEILPIFEKHVYNMVPIFNLHALRWDIVKFYEGLEKNGGEMSLKQFDHLVYCVVLLICKLSQLSIHFCKSNEANVQSRILQLDSSKYIAIVNHYLSDLKMLRKCTLIQLQTMILLRFYYWCAPEDGDGAELQQSQILMGAIIASCREIGASWGVLIDRENYYLKIQHQVRPPLSIMNQGDYMRLFQKIWSFVLFWDRKMFLINGQECGVEKSFVYNYERYVRQDEENNRVSWYEKMVNIDLLMMKMNDSIHDMPSRVNVRQVQGYLKKLNSQFQFLSMKWNHETHLNLEFQLMLGLFNVSLLHCQMVHYETSVHTVCYYDSSQKLWDELVSLSSLCYDYFYGEGKRFLNPYTRFYTNKIIGIVSDKVCVLLPTFILRSNLIMEPTRQEQEYSRRQAMIQFLYNVSSMYFNELGSDYYRCFKKMFTAKISYKILNRPSSRNTWATILEFLVYEIETSDDKIIYKSEGARLSVKLPEIRQLVEAIASHRARGNVAVDPVYLWKHELVKRGDVLDDCVIDIHERELQELFAEQPRHLRHGNMFSRFYDYTSGQLAKSIDAIGVASGTAETQTEAQTLPTESEMQGRFQAEAEAEAGVQADGQTDGHTDGHTGQAESSSHAVPGQAQQGQPANQQASPFDSLELLQDMFEPLDFLSFF</sequence>
<accession>I2H0W6</accession>
<keyword evidence="18" id="KW-1185">Reference proteome</keyword>
<dbReference type="Pfam" id="PF00172">
    <property type="entry name" value="Zn_clus"/>
    <property type="match status" value="1"/>
</dbReference>
<evidence type="ECO:0000313" key="17">
    <source>
        <dbReference type="EMBL" id="CCH60018.1"/>
    </source>
</evidence>
<dbReference type="InParanoid" id="I2H0W6"/>
<dbReference type="Gene3D" id="4.10.240.10">
    <property type="entry name" value="Zn(2)-C6 fungal-type DNA-binding domain"/>
    <property type="match status" value="1"/>
</dbReference>
<comment type="function">
    <text evidence="12">Transcriptional inhibitor with a significantly increased number of target genes in response to oleate.</text>
</comment>
<dbReference type="CDD" id="cd12148">
    <property type="entry name" value="fungal_TF_MHR"/>
    <property type="match status" value="1"/>
</dbReference>
<dbReference type="KEGG" id="tbl:TBLA_0C02060"/>
<evidence type="ECO:0000256" key="8">
    <source>
        <dbReference type="ARBA" id="ARBA00023125"/>
    </source>
</evidence>
<dbReference type="PANTHER" id="PTHR31069">
    <property type="entry name" value="OLEATE-ACTIVATED TRANSCRIPTION FACTOR 1-RELATED"/>
    <property type="match status" value="1"/>
</dbReference>
<dbReference type="AlphaFoldDB" id="I2H0W6"/>
<dbReference type="InterPro" id="IPR050675">
    <property type="entry name" value="OAF3"/>
</dbReference>
<evidence type="ECO:0000256" key="4">
    <source>
        <dbReference type="ARBA" id="ARBA00022491"/>
    </source>
</evidence>
<name>I2H0W6_HENB6</name>
<dbReference type="OMA" id="WCAPEDG"/>
<feature type="domain" description="Zn(2)-C6 fungal-type" evidence="16">
    <location>
        <begin position="19"/>
        <end position="50"/>
    </location>
</feature>
<feature type="compositionally biased region" description="Low complexity" evidence="15">
    <location>
        <begin position="949"/>
        <end position="962"/>
    </location>
</feature>
<evidence type="ECO:0000256" key="15">
    <source>
        <dbReference type="SAM" id="MobiDB-lite"/>
    </source>
</evidence>
<keyword evidence="10" id="KW-0804">Transcription</keyword>
<evidence type="ECO:0000313" key="18">
    <source>
        <dbReference type="Proteomes" id="UP000002866"/>
    </source>
</evidence>
<evidence type="ECO:0000256" key="7">
    <source>
        <dbReference type="ARBA" id="ARBA00023015"/>
    </source>
</evidence>
<comment type="similarity">
    <text evidence="13">Belongs to the OAF3 family.</text>
</comment>
<evidence type="ECO:0000256" key="2">
    <source>
        <dbReference type="ARBA" id="ARBA00004496"/>
    </source>
</evidence>
<gene>
    <name evidence="17" type="primary">TBLA0C02060</name>
    <name evidence="17" type="ORF">TBLA_0C02060</name>
</gene>
<keyword evidence="5" id="KW-0479">Metal-binding</keyword>
<dbReference type="OrthoDB" id="2406834at2759"/>
<protein>
    <recommendedName>
        <fullName evidence="14">Oleate activated transcription factor 3</fullName>
    </recommendedName>
</protein>
<dbReference type="GO" id="GO:0005739">
    <property type="term" value="C:mitochondrion"/>
    <property type="evidence" value="ECO:0007669"/>
    <property type="project" value="UniProtKB-SubCell"/>
</dbReference>
<dbReference type="RefSeq" id="XP_004179537.1">
    <property type="nucleotide sequence ID" value="XM_004179489.1"/>
</dbReference>
<dbReference type="InterPro" id="IPR036864">
    <property type="entry name" value="Zn2-C6_fun-type_DNA-bd_sf"/>
</dbReference>
<dbReference type="PANTHER" id="PTHR31069:SF33">
    <property type="entry name" value="OLEATE ACTIVATED TRANSCRIPTION FACTOR 3"/>
    <property type="match status" value="1"/>
</dbReference>
<dbReference type="STRING" id="1071380.I2H0W6"/>
<dbReference type="GO" id="GO:0000978">
    <property type="term" value="F:RNA polymerase II cis-regulatory region sequence-specific DNA binding"/>
    <property type="evidence" value="ECO:0007669"/>
    <property type="project" value="TreeGrafter"/>
</dbReference>
<dbReference type="CDD" id="cd00067">
    <property type="entry name" value="GAL4"/>
    <property type="match status" value="1"/>
</dbReference>
<dbReference type="InterPro" id="IPR001138">
    <property type="entry name" value="Zn2Cys6_DnaBD"/>
</dbReference>
<keyword evidence="3" id="KW-0963">Cytoplasm</keyword>
<evidence type="ECO:0000256" key="5">
    <source>
        <dbReference type="ARBA" id="ARBA00022723"/>
    </source>
</evidence>
<evidence type="ECO:0000256" key="3">
    <source>
        <dbReference type="ARBA" id="ARBA00022490"/>
    </source>
</evidence>
<evidence type="ECO:0000256" key="10">
    <source>
        <dbReference type="ARBA" id="ARBA00023163"/>
    </source>
</evidence>
<dbReference type="GeneID" id="14494998"/>
<dbReference type="SMART" id="SM00066">
    <property type="entry name" value="GAL4"/>
    <property type="match status" value="1"/>
</dbReference>
<dbReference type="GO" id="GO:0005634">
    <property type="term" value="C:nucleus"/>
    <property type="evidence" value="ECO:0007669"/>
    <property type="project" value="TreeGrafter"/>
</dbReference>
<dbReference type="FunCoup" id="I2H0W6">
    <property type="interactions" value="203"/>
</dbReference>
<evidence type="ECO:0000256" key="14">
    <source>
        <dbReference type="ARBA" id="ARBA00040584"/>
    </source>
</evidence>
<evidence type="ECO:0000256" key="13">
    <source>
        <dbReference type="ARBA" id="ARBA00038234"/>
    </source>
</evidence>
<keyword evidence="6" id="KW-0862">Zinc</keyword>
<dbReference type="Proteomes" id="UP000002866">
    <property type="component" value="Chromosome 3"/>
</dbReference>
<dbReference type="PROSITE" id="PS00463">
    <property type="entry name" value="ZN2_CY6_FUNGAL_1"/>
    <property type="match status" value="1"/>
</dbReference>
<evidence type="ECO:0000256" key="12">
    <source>
        <dbReference type="ARBA" id="ARBA00037679"/>
    </source>
</evidence>
<keyword evidence="8" id="KW-0238">DNA-binding</keyword>
<dbReference type="GO" id="GO:0071400">
    <property type="term" value="P:cellular response to oleic acid"/>
    <property type="evidence" value="ECO:0007669"/>
    <property type="project" value="EnsemblFungi"/>
</dbReference>
<proteinExistence type="inferred from homology"/>
<dbReference type="eggNOG" id="ENOG502QQCV">
    <property type="taxonomic scope" value="Eukaryota"/>
</dbReference>
<keyword evidence="9" id="KW-0496">Mitochondrion</keyword>
<reference evidence="17 18" key="1">
    <citation type="journal article" date="2011" name="Proc. Natl. Acad. Sci. U.S.A.">
        <title>Evolutionary erosion of yeast sex chromosomes by mating-type switching accidents.</title>
        <authorList>
            <person name="Gordon J.L."/>
            <person name="Armisen D."/>
            <person name="Proux-Wera E."/>
            <person name="Oheigeartaigh S.S."/>
            <person name="Byrne K.P."/>
            <person name="Wolfe K.H."/>
        </authorList>
    </citation>
    <scope>NUCLEOTIDE SEQUENCE [LARGE SCALE GENOMIC DNA]</scope>
    <source>
        <strain evidence="18">ATCC 34711 / CBS 6284 / DSM 70876 / NBRC 10599 / NRRL Y-10934 / UCD 77-7</strain>
    </source>
</reference>
<evidence type="ECO:0000256" key="11">
    <source>
        <dbReference type="ARBA" id="ARBA00023242"/>
    </source>
</evidence>
<evidence type="ECO:0000259" key="16">
    <source>
        <dbReference type="PROSITE" id="PS50048"/>
    </source>
</evidence>
<dbReference type="GO" id="GO:0000981">
    <property type="term" value="F:DNA-binding transcription factor activity, RNA polymerase II-specific"/>
    <property type="evidence" value="ECO:0007669"/>
    <property type="project" value="InterPro"/>
</dbReference>
<dbReference type="HOGENOM" id="CLU_018684_0_0_1"/>
<evidence type="ECO:0000256" key="9">
    <source>
        <dbReference type="ARBA" id="ARBA00023128"/>
    </source>
</evidence>
<evidence type="ECO:0000256" key="6">
    <source>
        <dbReference type="ARBA" id="ARBA00022833"/>
    </source>
</evidence>
<keyword evidence="4" id="KW-0678">Repressor</keyword>
<evidence type="ECO:0000256" key="1">
    <source>
        <dbReference type="ARBA" id="ARBA00004173"/>
    </source>
</evidence>
<dbReference type="SUPFAM" id="SSF57701">
    <property type="entry name" value="Zn2/Cys6 DNA-binding domain"/>
    <property type="match status" value="1"/>
</dbReference>